<keyword evidence="3" id="KW-1185">Reference proteome</keyword>
<dbReference type="EMBL" id="JAHLQT010021257">
    <property type="protein sequence ID" value="KAG7167757.1"/>
    <property type="molecule type" value="Genomic_DNA"/>
</dbReference>
<keyword evidence="1" id="KW-0732">Signal</keyword>
<evidence type="ECO:0000313" key="2">
    <source>
        <dbReference type="EMBL" id="KAG7167757.1"/>
    </source>
</evidence>
<accession>A0A8J5K1B4</accession>
<feature type="signal peptide" evidence="1">
    <location>
        <begin position="1"/>
        <end position="20"/>
    </location>
</feature>
<organism evidence="2 3">
    <name type="scientific">Homarus americanus</name>
    <name type="common">American lobster</name>
    <dbReference type="NCBI Taxonomy" id="6706"/>
    <lineage>
        <taxon>Eukaryota</taxon>
        <taxon>Metazoa</taxon>
        <taxon>Ecdysozoa</taxon>
        <taxon>Arthropoda</taxon>
        <taxon>Crustacea</taxon>
        <taxon>Multicrustacea</taxon>
        <taxon>Malacostraca</taxon>
        <taxon>Eumalacostraca</taxon>
        <taxon>Eucarida</taxon>
        <taxon>Decapoda</taxon>
        <taxon>Pleocyemata</taxon>
        <taxon>Astacidea</taxon>
        <taxon>Nephropoidea</taxon>
        <taxon>Nephropidae</taxon>
        <taxon>Homarus</taxon>
    </lineage>
</organism>
<protein>
    <recommendedName>
        <fullName evidence="4">PAN-3 domain-containing protein</fullName>
    </recommendedName>
</protein>
<dbReference type="AlphaFoldDB" id="A0A8J5K1B4"/>
<evidence type="ECO:0000256" key="1">
    <source>
        <dbReference type="SAM" id="SignalP"/>
    </source>
</evidence>
<reference evidence="2" key="1">
    <citation type="journal article" date="2021" name="Sci. Adv.">
        <title>The American lobster genome reveals insights on longevity, neural, and immune adaptations.</title>
        <authorList>
            <person name="Polinski J.M."/>
            <person name="Zimin A.V."/>
            <person name="Clark K.F."/>
            <person name="Kohn A.B."/>
            <person name="Sadowski N."/>
            <person name="Timp W."/>
            <person name="Ptitsyn A."/>
            <person name="Khanna P."/>
            <person name="Romanova D.Y."/>
            <person name="Williams P."/>
            <person name="Greenwood S.J."/>
            <person name="Moroz L.L."/>
            <person name="Walt D.R."/>
            <person name="Bodnar A.G."/>
        </authorList>
    </citation>
    <scope>NUCLEOTIDE SEQUENCE</scope>
    <source>
        <strain evidence="2">GMGI-L3</strain>
    </source>
</reference>
<dbReference type="Proteomes" id="UP000747542">
    <property type="component" value="Unassembled WGS sequence"/>
</dbReference>
<sequence>MWGASLMVLAVGVLVWVGAATVTNTNYKLLLDIILEGNVVAVAGVESRVTCGARCSSTSGCQVFSIEKTAAATYCTVYDSITDAFQASGLGIKHYVQLDFENNINTLVALNTPTTTTTTVPSVVSGLVRNEQSEYNNACPVDMGIGAVILEKGSEKQGKIYYLDCRKFPGFSIGTTESLLLPNQTCPANTVMAQIFGYDSGGSLMKWQEPDSLKYVCKDVVGWTVTSTCQDLTVATGNTWNGDDFADVVETEWDYFFNCAENYLVVKMMIGKYDDKMMFTAVTCCLVTPPP</sequence>
<evidence type="ECO:0008006" key="4">
    <source>
        <dbReference type="Google" id="ProtNLM"/>
    </source>
</evidence>
<evidence type="ECO:0000313" key="3">
    <source>
        <dbReference type="Proteomes" id="UP000747542"/>
    </source>
</evidence>
<feature type="chain" id="PRO_5035302033" description="PAN-3 domain-containing protein" evidence="1">
    <location>
        <begin position="21"/>
        <end position="291"/>
    </location>
</feature>
<name>A0A8J5K1B4_HOMAM</name>
<comment type="caution">
    <text evidence="2">The sequence shown here is derived from an EMBL/GenBank/DDBJ whole genome shotgun (WGS) entry which is preliminary data.</text>
</comment>
<proteinExistence type="predicted"/>
<gene>
    <name evidence="2" type="ORF">Hamer_G010145</name>
</gene>